<dbReference type="PROSITE" id="PS50903">
    <property type="entry name" value="RUBREDOXIN_LIKE"/>
    <property type="match status" value="1"/>
</dbReference>
<dbReference type="InterPro" id="IPR024934">
    <property type="entry name" value="Rubredoxin-like_dom"/>
</dbReference>
<dbReference type="EMBL" id="FOXH01000015">
    <property type="protein sequence ID" value="SFQ34954.1"/>
    <property type="molecule type" value="Genomic_DNA"/>
</dbReference>
<keyword evidence="5" id="KW-0408">Iron</keyword>
<dbReference type="PANTHER" id="PTHR47627">
    <property type="entry name" value="RUBREDOXIN"/>
    <property type="match status" value="1"/>
</dbReference>
<sequence>MQNASLKINLTGGIVSPGTLRSIVEAARQSQVREVSFGSRQQLLMWVKSETERNSGLPDLQKKLKAANIEFEINADENPNIISSYCAEEVFPTGAWLSEGIYKDIFDLFDFKPRLKINISDSNQSFTPFFTGNLNFIASNLLNFWYLYVRFKQSNKIIRFPVLVYSLEIARLCQRMEEIILSNGEMSEEAFYQAVIDKGEIISQSLRDELTLPKFMLPYYEGFNRYGEKTWLGIYRRNERFSIDFLQDLCEVCLQTKIGQICVTPWKSLVIKGIENSDRQTWDGLLGKHGINVRHAANELNWQVEDLTDEGLNLKKTIIREFDEYDVRTFGLSFAIQTRPKSEVFGSVIVKKRDIIGSLVNVFDVYHSKDFNPNTREYVLFEKGINRAHVAEILQRLAKKYYAKTTVELEGARLEQSRKSIETIDTPMVHQCKRCYTIYDERFGDIVNQIPAGVRFADLPESYCCPVCEAGKSEFEEIKSELNVV</sequence>
<dbReference type="CDD" id="cd00730">
    <property type="entry name" value="rubredoxin"/>
    <property type="match status" value="1"/>
</dbReference>
<dbReference type="GO" id="GO:0009055">
    <property type="term" value="F:electron transfer activity"/>
    <property type="evidence" value="ECO:0007669"/>
    <property type="project" value="TreeGrafter"/>
</dbReference>
<evidence type="ECO:0000313" key="8">
    <source>
        <dbReference type="Proteomes" id="UP000199306"/>
    </source>
</evidence>
<organism evidence="7 8">
    <name type="scientific">Pseudarcicella hirudinis</name>
    <dbReference type="NCBI Taxonomy" id="1079859"/>
    <lineage>
        <taxon>Bacteria</taxon>
        <taxon>Pseudomonadati</taxon>
        <taxon>Bacteroidota</taxon>
        <taxon>Cytophagia</taxon>
        <taxon>Cytophagales</taxon>
        <taxon>Flectobacillaceae</taxon>
        <taxon>Pseudarcicella</taxon>
    </lineage>
</organism>
<dbReference type="RefSeq" id="WP_092019118.1">
    <property type="nucleotide sequence ID" value="NZ_FOXH01000015.1"/>
</dbReference>
<keyword evidence="4" id="KW-0249">Electron transport</keyword>
<evidence type="ECO:0000256" key="1">
    <source>
        <dbReference type="ARBA" id="ARBA00001965"/>
    </source>
</evidence>
<accession>A0A1I5XSQ3</accession>
<protein>
    <submittedName>
        <fullName evidence="7">Rubredoxin</fullName>
    </submittedName>
</protein>
<dbReference type="Gene3D" id="2.20.28.10">
    <property type="match status" value="1"/>
</dbReference>
<dbReference type="SUPFAM" id="SSF57802">
    <property type="entry name" value="Rubredoxin-like"/>
    <property type="match status" value="1"/>
</dbReference>
<keyword evidence="3" id="KW-0479">Metal-binding</keyword>
<evidence type="ECO:0000256" key="3">
    <source>
        <dbReference type="ARBA" id="ARBA00022723"/>
    </source>
</evidence>
<dbReference type="GO" id="GO:0005506">
    <property type="term" value="F:iron ion binding"/>
    <property type="evidence" value="ECO:0007669"/>
    <property type="project" value="InterPro"/>
</dbReference>
<comment type="cofactor">
    <cofactor evidence="1">
        <name>Fe(3+)</name>
        <dbReference type="ChEBI" id="CHEBI:29034"/>
    </cofactor>
</comment>
<dbReference type="OrthoDB" id="9758182at2"/>
<dbReference type="InterPro" id="IPR050526">
    <property type="entry name" value="Rubredoxin_ET"/>
</dbReference>
<feature type="domain" description="Rubredoxin-like" evidence="6">
    <location>
        <begin position="427"/>
        <end position="478"/>
    </location>
</feature>
<reference evidence="7 8" key="1">
    <citation type="submission" date="2016-10" db="EMBL/GenBank/DDBJ databases">
        <authorList>
            <person name="de Groot N.N."/>
        </authorList>
    </citation>
    <scope>NUCLEOTIDE SEQUENCE [LARGE SCALE GENOMIC DNA]</scope>
    <source>
        <strain evidence="8">E92,LMG 26720,CCM 7988</strain>
    </source>
</reference>
<dbReference type="STRING" id="1079859.SAMN04515674_115148"/>
<keyword evidence="8" id="KW-1185">Reference proteome</keyword>
<gene>
    <name evidence="7" type="ORF">SAMN04515674_115148</name>
</gene>
<dbReference type="Pfam" id="PF00301">
    <property type="entry name" value="Rubredoxin"/>
    <property type="match status" value="1"/>
</dbReference>
<evidence type="ECO:0000313" key="7">
    <source>
        <dbReference type="EMBL" id="SFQ34954.1"/>
    </source>
</evidence>
<dbReference type="InterPro" id="IPR024935">
    <property type="entry name" value="Rubredoxin_dom"/>
</dbReference>
<keyword evidence="2" id="KW-0813">Transport</keyword>
<evidence type="ECO:0000259" key="6">
    <source>
        <dbReference type="PROSITE" id="PS50903"/>
    </source>
</evidence>
<dbReference type="AlphaFoldDB" id="A0A1I5XSQ3"/>
<evidence type="ECO:0000256" key="2">
    <source>
        <dbReference type="ARBA" id="ARBA00022448"/>
    </source>
</evidence>
<dbReference type="PANTHER" id="PTHR47627:SF1">
    <property type="entry name" value="RUBREDOXIN-1-RELATED"/>
    <property type="match status" value="1"/>
</dbReference>
<evidence type="ECO:0000256" key="5">
    <source>
        <dbReference type="ARBA" id="ARBA00023004"/>
    </source>
</evidence>
<dbReference type="GO" id="GO:0043448">
    <property type="term" value="P:alkane catabolic process"/>
    <property type="evidence" value="ECO:0007669"/>
    <property type="project" value="TreeGrafter"/>
</dbReference>
<dbReference type="Proteomes" id="UP000199306">
    <property type="component" value="Unassembled WGS sequence"/>
</dbReference>
<evidence type="ECO:0000256" key="4">
    <source>
        <dbReference type="ARBA" id="ARBA00022982"/>
    </source>
</evidence>
<name>A0A1I5XSQ3_9BACT</name>
<proteinExistence type="predicted"/>